<dbReference type="SUPFAM" id="SSF56219">
    <property type="entry name" value="DNase I-like"/>
    <property type="match status" value="1"/>
</dbReference>
<dbReference type="Proteomes" id="UP000625711">
    <property type="component" value="Unassembled WGS sequence"/>
</dbReference>
<dbReference type="Gene3D" id="3.60.10.10">
    <property type="entry name" value="Endonuclease/exonuclease/phosphatase"/>
    <property type="match status" value="1"/>
</dbReference>
<evidence type="ECO:0008006" key="3">
    <source>
        <dbReference type="Google" id="ProtNLM"/>
    </source>
</evidence>
<organism evidence="1 2">
    <name type="scientific">Rhynchophorus ferrugineus</name>
    <name type="common">Red palm weevil</name>
    <name type="synonym">Curculio ferrugineus</name>
    <dbReference type="NCBI Taxonomy" id="354439"/>
    <lineage>
        <taxon>Eukaryota</taxon>
        <taxon>Metazoa</taxon>
        <taxon>Ecdysozoa</taxon>
        <taxon>Arthropoda</taxon>
        <taxon>Hexapoda</taxon>
        <taxon>Insecta</taxon>
        <taxon>Pterygota</taxon>
        <taxon>Neoptera</taxon>
        <taxon>Endopterygota</taxon>
        <taxon>Coleoptera</taxon>
        <taxon>Polyphaga</taxon>
        <taxon>Cucujiformia</taxon>
        <taxon>Curculionidae</taxon>
        <taxon>Dryophthorinae</taxon>
        <taxon>Rhynchophorus</taxon>
    </lineage>
</organism>
<evidence type="ECO:0000313" key="2">
    <source>
        <dbReference type="Proteomes" id="UP000625711"/>
    </source>
</evidence>
<name>A0A834HVF4_RHYFE</name>
<proteinExistence type="predicted"/>
<keyword evidence="2" id="KW-1185">Reference proteome</keyword>
<dbReference type="EMBL" id="JAACXV010014491">
    <property type="protein sequence ID" value="KAF7266871.1"/>
    <property type="molecule type" value="Genomic_DNA"/>
</dbReference>
<comment type="caution">
    <text evidence="1">The sequence shown here is derived from an EMBL/GenBank/DDBJ whole genome shotgun (WGS) entry which is preliminary data.</text>
</comment>
<protein>
    <recommendedName>
        <fullName evidence="3">Endonuclease/exonuclease/phosphatase domain-containing protein</fullName>
    </recommendedName>
</protein>
<sequence>MQSTQTSICVTARNQPWSNDSFSFRRYTIVRKDLTNAARASGVVAMMTHEFLDFQPVPLNTEFKAVAGRSHFRFLFIICWIYVSPSTDISPESFAFLISQLHFLFVLGGDSNAHHLSCGLTISKTKIISEILEHLNFHPLNTLTSACHSLTSEMILKFKKI</sequence>
<dbReference type="AlphaFoldDB" id="A0A834HVF4"/>
<evidence type="ECO:0000313" key="1">
    <source>
        <dbReference type="EMBL" id="KAF7266871.1"/>
    </source>
</evidence>
<reference evidence="1" key="1">
    <citation type="submission" date="2020-08" db="EMBL/GenBank/DDBJ databases">
        <title>Genome sequencing and assembly of the red palm weevil Rhynchophorus ferrugineus.</title>
        <authorList>
            <person name="Dias G.B."/>
            <person name="Bergman C.M."/>
            <person name="Manee M."/>
        </authorList>
    </citation>
    <scope>NUCLEOTIDE SEQUENCE</scope>
    <source>
        <strain evidence="1">AA-2017</strain>
        <tissue evidence="1">Whole larva</tissue>
    </source>
</reference>
<dbReference type="InterPro" id="IPR036691">
    <property type="entry name" value="Endo/exonu/phosph_ase_sf"/>
</dbReference>
<accession>A0A834HVF4</accession>
<gene>
    <name evidence="1" type="ORF">GWI33_019803</name>
</gene>